<reference evidence="4" key="1">
    <citation type="journal article" date="2014" name="Int. J. Syst. Evol. Microbiol.">
        <title>Complete genome sequence of Corynebacterium casei LMG S-19264T (=DSM 44701T), isolated from a smear-ripened cheese.</title>
        <authorList>
            <consortium name="US DOE Joint Genome Institute (JGI-PGF)"/>
            <person name="Walter F."/>
            <person name="Albersmeier A."/>
            <person name="Kalinowski J."/>
            <person name="Ruckert C."/>
        </authorList>
    </citation>
    <scope>NUCLEOTIDE SEQUENCE</scope>
    <source>
        <strain evidence="4">CGMCC 1.15794</strain>
    </source>
</reference>
<dbReference type="AlphaFoldDB" id="A0A917IH45"/>
<keyword evidence="2" id="KW-0472">Membrane</keyword>
<dbReference type="EMBL" id="BMJY01000024">
    <property type="protein sequence ID" value="GGH51104.1"/>
    <property type="molecule type" value="Genomic_DNA"/>
</dbReference>
<name>A0A917IH45_9MICO</name>
<comment type="caution">
    <text evidence="4">The sequence shown here is derived from an EMBL/GenBank/DDBJ whole genome shotgun (WGS) entry which is preliminary data.</text>
</comment>
<evidence type="ECO:0000313" key="5">
    <source>
        <dbReference type="Proteomes" id="UP000657592"/>
    </source>
</evidence>
<organism evidence="4 5">
    <name type="scientific">Microbacterium album</name>
    <dbReference type="NCBI Taxonomy" id="2053191"/>
    <lineage>
        <taxon>Bacteria</taxon>
        <taxon>Bacillati</taxon>
        <taxon>Actinomycetota</taxon>
        <taxon>Actinomycetes</taxon>
        <taxon>Micrococcales</taxon>
        <taxon>Microbacteriaceae</taxon>
        <taxon>Microbacterium</taxon>
    </lineage>
</organism>
<keyword evidence="2" id="KW-0812">Transmembrane</keyword>
<feature type="compositionally biased region" description="Basic and acidic residues" evidence="1">
    <location>
        <begin position="349"/>
        <end position="362"/>
    </location>
</feature>
<feature type="transmembrane region" description="Helical" evidence="2">
    <location>
        <begin position="310"/>
        <end position="329"/>
    </location>
</feature>
<proteinExistence type="predicted"/>
<sequence>MLVALVLGAAAAPATAVESDVTFGIAPGTAEGPDGRERLEYTVAPGTEISDWVSVTNSSAADVSLRVVAQDGMTDYDTGAFTLVGTSVSSENVGAWTSVGGGASTCPADAPDAAACLDELGVEVSLRPGERANIPFRLTVPHDATPGDHAGGIAAIYTTTRAGEGGISTPVEVHAGTRIYLRVDGPLSPGLAVTGLVSGYDGGWNPFAGGTGRLGFDVVNGGNTRLSAEPRVELTGPFGISFGAWTLPAVENIVPGQSAHVAAELPGIPPLLLMFADLEVTPVPGDGTAASADEMPEPTRLSTTAWAVPWAWLTIVVVLGGGTALVVWLRRRARSRLATDLAAYTERVRAEERARTAAEHAAEQATARPATDPSHPSAPEQESEPVR</sequence>
<evidence type="ECO:0000313" key="4">
    <source>
        <dbReference type="EMBL" id="GGH51104.1"/>
    </source>
</evidence>
<evidence type="ECO:0000256" key="2">
    <source>
        <dbReference type="SAM" id="Phobius"/>
    </source>
</evidence>
<evidence type="ECO:0000256" key="3">
    <source>
        <dbReference type="SAM" id="SignalP"/>
    </source>
</evidence>
<dbReference type="Proteomes" id="UP000657592">
    <property type="component" value="Unassembled WGS sequence"/>
</dbReference>
<evidence type="ECO:0008006" key="6">
    <source>
        <dbReference type="Google" id="ProtNLM"/>
    </source>
</evidence>
<feature type="region of interest" description="Disordered" evidence="1">
    <location>
        <begin position="349"/>
        <end position="387"/>
    </location>
</feature>
<keyword evidence="3" id="KW-0732">Signal</keyword>
<keyword evidence="5" id="KW-1185">Reference proteome</keyword>
<keyword evidence="2" id="KW-1133">Transmembrane helix</keyword>
<protein>
    <recommendedName>
        <fullName evidence="6">DUF916 domain-containing protein</fullName>
    </recommendedName>
</protein>
<dbReference type="RefSeq" id="WP_188757239.1">
    <property type="nucleotide sequence ID" value="NZ_BMJY01000024.1"/>
</dbReference>
<feature type="signal peptide" evidence="3">
    <location>
        <begin position="1"/>
        <end position="16"/>
    </location>
</feature>
<evidence type="ECO:0000256" key="1">
    <source>
        <dbReference type="SAM" id="MobiDB-lite"/>
    </source>
</evidence>
<gene>
    <name evidence="4" type="ORF">GCM10010921_30320</name>
</gene>
<feature type="chain" id="PRO_5039192848" description="DUF916 domain-containing protein" evidence="3">
    <location>
        <begin position="17"/>
        <end position="387"/>
    </location>
</feature>
<accession>A0A917IH45</accession>
<reference evidence="4" key="2">
    <citation type="submission" date="2020-09" db="EMBL/GenBank/DDBJ databases">
        <authorList>
            <person name="Sun Q."/>
            <person name="Zhou Y."/>
        </authorList>
    </citation>
    <scope>NUCLEOTIDE SEQUENCE</scope>
    <source>
        <strain evidence="4">CGMCC 1.15794</strain>
    </source>
</reference>